<gene>
    <name evidence="2" type="primary">OLA.26915</name>
</gene>
<dbReference type="EMBL" id="HADW01012424">
    <property type="protein sequence ID" value="SBP13824.1"/>
    <property type="molecule type" value="Transcribed_RNA"/>
</dbReference>
<dbReference type="InterPro" id="IPR036179">
    <property type="entry name" value="Ig-like_dom_sf"/>
</dbReference>
<protein>
    <submittedName>
        <fullName evidence="2">Novel immune-type receptor 4</fullName>
    </submittedName>
</protein>
<proteinExistence type="predicted"/>
<evidence type="ECO:0000256" key="1">
    <source>
        <dbReference type="SAM" id="Phobius"/>
    </source>
</evidence>
<reference evidence="2" key="1">
    <citation type="submission" date="2016-05" db="EMBL/GenBank/DDBJ databases">
        <authorList>
            <person name="Lavstsen T."/>
            <person name="Jespersen J.S."/>
        </authorList>
    </citation>
    <scope>NUCLEOTIDE SEQUENCE</scope>
    <source>
        <tissue evidence="2">Brain</tissue>
    </source>
</reference>
<dbReference type="InterPro" id="IPR013783">
    <property type="entry name" value="Ig-like_fold"/>
</dbReference>
<keyword evidence="1" id="KW-0812">Transmembrane</keyword>
<dbReference type="Gene3D" id="2.60.40.10">
    <property type="entry name" value="Immunoglobulins"/>
    <property type="match status" value="1"/>
</dbReference>
<dbReference type="SUPFAM" id="SSF48726">
    <property type="entry name" value="Immunoglobulin"/>
    <property type="match status" value="1"/>
</dbReference>
<organism evidence="2">
    <name type="scientific">Iconisemion striatum</name>
    <dbReference type="NCBI Taxonomy" id="60296"/>
    <lineage>
        <taxon>Eukaryota</taxon>
        <taxon>Metazoa</taxon>
        <taxon>Chordata</taxon>
        <taxon>Craniata</taxon>
        <taxon>Vertebrata</taxon>
        <taxon>Euteleostomi</taxon>
        <taxon>Actinopterygii</taxon>
        <taxon>Neopterygii</taxon>
        <taxon>Teleostei</taxon>
        <taxon>Neoteleostei</taxon>
        <taxon>Acanthomorphata</taxon>
        <taxon>Ovalentaria</taxon>
        <taxon>Atherinomorphae</taxon>
        <taxon>Cyprinodontiformes</taxon>
        <taxon>Nothobranchiidae</taxon>
        <taxon>Iconisemion</taxon>
    </lineage>
</organism>
<evidence type="ECO:0000313" key="2">
    <source>
        <dbReference type="EMBL" id="SBP13824.1"/>
    </source>
</evidence>
<keyword evidence="1" id="KW-0472">Membrane</keyword>
<feature type="transmembrane region" description="Helical" evidence="1">
    <location>
        <begin position="65"/>
        <end position="87"/>
    </location>
</feature>
<keyword evidence="2" id="KW-0675">Receptor</keyword>
<accession>A0A1A7X7N6</accession>
<reference evidence="2" key="2">
    <citation type="submission" date="2016-06" db="EMBL/GenBank/DDBJ databases">
        <title>The genome of a short-lived fish provides insights into sex chromosome evolution and the genetic control of aging.</title>
        <authorList>
            <person name="Reichwald K."/>
            <person name="Felder M."/>
            <person name="Petzold A."/>
            <person name="Koch P."/>
            <person name="Groth M."/>
            <person name="Platzer M."/>
        </authorList>
    </citation>
    <scope>NUCLEOTIDE SEQUENCE</scope>
    <source>
        <tissue evidence="2">Brain</tissue>
    </source>
</reference>
<sequence length="147" mass="16513">MIYMNEDEYDECEKKPDYENRCVFSRNISSSDPGTYYCAVATCGQIIFGNGTKVETDQTADLKPIALVVAFICLVISVIVNVVFFCYRTPKAGMERTSSQARQPQDFTTEDGQDLNYAALHLLGGKSTRGKKRELKTEESVYSHVKL</sequence>
<keyword evidence="1" id="KW-1133">Transmembrane helix</keyword>
<name>A0A1A7X7N6_9TELE</name>
<dbReference type="AlphaFoldDB" id="A0A1A7X7N6"/>